<gene>
    <name evidence="2" type="ORF">GCM10008935_02640</name>
</gene>
<organism evidence="2 3">
    <name type="scientific">Alkalibacillus silvisoli</name>
    <dbReference type="NCBI Taxonomy" id="392823"/>
    <lineage>
        <taxon>Bacteria</taxon>
        <taxon>Bacillati</taxon>
        <taxon>Bacillota</taxon>
        <taxon>Bacilli</taxon>
        <taxon>Bacillales</taxon>
        <taxon>Bacillaceae</taxon>
        <taxon>Alkalibacillus</taxon>
    </lineage>
</organism>
<evidence type="ECO:0000256" key="1">
    <source>
        <dbReference type="SAM" id="Phobius"/>
    </source>
</evidence>
<dbReference type="Proteomes" id="UP001500740">
    <property type="component" value="Unassembled WGS sequence"/>
</dbReference>
<sequence length="161" mass="18756">MAKLLRNTYTLLIMTAVLAFVLFLQVGAMSTLPGQSIDSVNRALPIIVLLIGLFFYLVYLWYELIRPYVVRKWIAISAVFVSIHWGVAISDQYKSINQYREQLAEHFENQFGYVDWDYIDSISTVFVSSHMNHQLYNVNTFLMYMSLSFFVAVVLVYKLNK</sequence>
<keyword evidence="1" id="KW-0812">Transmembrane</keyword>
<evidence type="ECO:0000313" key="3">
    <source>
        <dbReference type="Proteomes" id="UP001500740"/>
    </source>
</evidence>
<keyword evidence="3" id="KW-1185">Reference proteome</keyword>
<dbReference type="EMBL" id="BAAACZ010000003">
    <property type="protein sequence ID" value="GAA0451565.1"/>
    <property type="molecule type" value="Genomic_DNA"/>
</dbReference>
<feature type="transmembrane region" description="Helical" evidence="1">
    <location>
        <begin position="12"/>
        <end position="31"/>
    </location>
</feature>
<protein>
    <recommendedName>
        <fullName evidence="4">DUF4199 domain-containing protein</fullName>
    </recommendedName>
</protein>
<comment type="caution">
    <text evidence="2">The sequence shown here is derived from an EMBL/GenBank/DDBJ whole genome shotgun (WGS) entry which is preliminary data.</text>
</comment>
<feature type="transmembrane region" description="Helical" evidence="1">
    <location>
        <begin position="73"/>
        <end position="90"/>
    </location>
</feature>
<feature type="transmembrane region" description="Helical" evidence="1">
    <location>
        <begin position="43"/>
        <end position="61"/>
    </location>
</feature>
<evidence type="ECO:0000313" key="2">
    <source>
        <dbReference type="EMBL" id="GAA0451565.1"/>
    </source>
</evidence>
<feature type="transmembrane region" description="Helical" evidence="1">
    <location>
        <begin position="141"/>
        <end position="159"/>
    </location>
</feature>
<keyword evidence="1" id="KW-0472">Membrane</keyword>
<reference evidence="2 3" key="1">
    <citation type="journal article" date="2019" name="Int. J. Syst. Evol. Microbiol.">
        <title>The Global Catalogue of Microorganisms (GCM) 10K type strain sequencing project: providing services to taxonomists for standard genome sequencing and annotation.</title>
        <authorList>
            <consortium name="The Broad Institute Genomics Platform"/>
            <consortium name="The Broad Institute Genome Sequencing Center for Infectious Disease"/>
            <person name="Wu L."/>
            <person name="Ma J."/>
        </authorList>
    </citation>
    <scope>NUCLEOTIDE SEQUENCE [LARGE SCALE GENOMIC DNA]</scope>
    <source>
        <strain evidence="2 3">JCM 14193</strain>
    </source>
</reference>
<dbReference type="RefSeq" id="WP_343781266.1">
    <property type="nucleotide sequence ID" value="NZ_BAAACZ010000003.1"/>
</dbReference>
<accession>A0ABN0ZL47</accession>
<name>A0ABN0ZL47_9BACI</name>
<keyword evidence="1" id="KW-1133">Transmembrane helix</keyword>
<evidence type="ECO:0008006" key="4">
    <source>
        <dbReference type="Google" id="ProtNLM"/>
    </source>
</evidence>
<proteinExistence type="predicted"/>